<dbReference type="PANTHER" id="PTHR31623">
    <property type="entry name" value="F21J9.9"/>
    <property type="match status" value="1"/>
</dbReference>
<comment type="similarity">
    <text evidence="3">Belongs to the plant acyltransferase family.</text>
</comment>
<organism evidence="10">
    <name type="scientific">Catharanthus roseus</name>
    <name type="common">Madagascar periwinkle</name>
    <name type="synonym">Vinca rosea</name>
    <dbReference type="NCBI Taxonomy" id="4058"/>
    <lineage>
        <taxon>Eukaryota</taxon>
        <taxon>Viridiplantae</taxon>
        <taxon>Streptophyta</taxon>
        <taxon>Embryophyta</taxon>
        <taxon>Tracheophyta</taxon>
        <taxon>Spermatophyta</taxon>
        <taxon>Magnoliopsida</taxon>
        <taxon>eudicotyledons</taxon>
        <taxon>Gunneridae</taxon>
        <taxon>Pentapetalae</taxon>
        <taxon>asterids</taxon>
        <taxon>lamiids</taxon>
        <taxon>Gentianales</taxon>
        <taxon>Apocynaceae</taxon>
        <taxon>Rauvolfioideae</taxon>
        <taxon>Vinceae</taxon>
        <taxon>Catharanthinae</taxon>
        <taxon>Catharanthus</taxon>
    </lineage>
</organism>
<dbReference type="SMR" id="A0A0B7JGS7"/>
<evidence type="ECO:0000256" key="9">
    <source>
        <dbReference type="SAM" id="Coils"/>
    </source>
</evidence>
<comment type="subunit">
    <text evidence="4">Monomer.</text>
</comment>
<reference evidence="10" key="1">
    <citation type="submission" date="2015-01" db="EMBL/GenBank/DDBJ databases">
        <title>Catharanthus roseus mRNA for deacetylvindoline 4-O-acetyltransferase (DAT).</title>
        <authorList>
            <person name="Bui H.T."/>
            <person name="Hoang H.P."/>
            <person name="Nguyen T.T."/>
            <person name="Chu M.H."/>
        </authorList>
    </citation>
    <scope>NUCLEOTIDE SEQUENCE</scope>
    <source>
        <strain evidence="10">TN2</strain>
    </source>
</reference>
<dbReference type="GO" id="GO:0016746">
    <property type="term" value="F:acyltransferase activity"/>
    <property type="evidence" value="ECO:0007669"/>
    <property type="project" value="UniProtKB-KW"/>
</dbReference>
<dbReference type="GO" id="GO:0009820">
    <property type="term" value="P:alkaloid metabolic process"/>
    <property type="evidence" value="ECO:0007669"/>
    <property type="project" value="UniProtKB-KW"/>
</dbReference>
<keyword evidence="5" id="KW-0963">Cytoplasm</keyword>
<gene>
    <name evidence="10" type="primary">DAT</name>
</gene>
<keyword evidence="7" id="KW-0808">Transferase</keyword>
<dbReference type="EMBL" id="LN809931">
    <property type="protein sequence ID" value="CEO43943.1"/>
    <property type="molecule type" value="mRNA"/>
</dbReference>
<keyword evidence="8" id="KW-0012">Acyltransferase</keyword>
<evidence type="ECO:0000256" key="3">
    <source>
        <dbReference type="ARBA" id="ARBA00009861"/>
    </source>
</evidence>
<evidence type="ECO:0000313" key="10">
    <source>
        <dbReference type="EMBL" id="CEO43943.1"/>
    </source>
</evidence>
<evidence type="ECO:0000256" key="2">
    <source>
        <dbReference type="ARBA" id="ARBA00004913"/>
    </source>
</evidence>
<dbReference type="Gene3D" id="3.30.559.10">
    <property type="entry name" value="Chloramphenicol acetyltransferase-like domain"/>
    <property type="match status" value="2"/>
</dbReference>
<dbReference type="InterPro" id="IPR023213">
    <property type="entry name" value="CAT-like_dom_sf"/>
</dbReference>
<keyword evidence="9" id="KW-0175">Coiled coil</keyword>
<feature type="coiled-coil region" evidence="9">
    <location>
        <begin position="317"/>
        <end position="344"/>
    </location>
</feature>
<dbReference type="Pfam" id="PF02458">
    <property type="entry name" value="Transferase"/>
    <property type="match status" value="1"/>
</dbReference>
<comment type="subcellular location">
    <subcellularLocation>
        <location evidence="1">Cytoplasm</location>
    </subcellularLocation>
</comment>
<dbReference type="AlphaFoldDB" id="A0A0B7JGS7"/>
<protein>
    <submittedName>
        <fullName evidence="10">DAT enzyme</fullName>
    </submittedName>
</protein>
<name>A0A0B7JGS7_CATRO</name>
<proteinExistence type="evidence at transcript level"/>
<dbReference type="PANTHER" id="PTHR31623:SF88">
    <property type="entry name" value="ACYLSUGAR ACYLTRANSFERASE 3-LIKE"/>
    <property type="match status" value="1"/>
</dbReference>
<accession>A0A0B7JGS7</accession>
<comment type="pathway">
    <text evidence="2">Alkaloid biosynthesis.</text>
</comment>
<evidence type="ECO:0000256" key="5">
    <source>
        <dbReference type="ARBA" id="ARBA00022490"/>
    </source>
</evidence>
<evidence type="ECO:0000256" key="8">
    <source>
        <dbReference type="ARBA" id="ARBA00023315"/>
    </source>
</evidence>
<sequence length="439" mass="49827">MESGKISVETETLSKTLIKPSSPTPQSLSRYNLSYNDQNIYQTCVSVGFFYENPDGIEISTIREQLQNSLSKTLVSYYPFAGKVVKNDYIHCNDDGIEFVEVRIRCRMNDILKYELRSYARDLVLPKRVTVGSEDTTAIVQLSHFDCGGLAVAFGISHKVGDGGSIVLVMKDCAASACYLSSSHHVPTRLLVSDSIFPRQDNIICEQFPTSKNCVEKTFIFPPEAIEKLKSKAVEFGIEKPTRVEVLTAFLSRCATVAGKSAAKNNNCGQSLPFPVLQAINLRPILELPQNSVGNLVSIYFSRTIKENDYLNEKEYTKLVINELRKEKQKIKNLSREKLTYVAQMEEFVKSLKEFDISNFLDIDAYLSDSWCRFPFYDVDFGWGKPIWVCLFQPYIKNCVVMMDYPFGDDYGIEAIVSFEQEKMSAFEKNEQLLQFVSN</sequence>
<evidence type="ECO:0000256" key="6">
    <source>
        <dbReference type="ARBA" id="ARBA00022589"/>
    </source>
</evidence>
<keyword evidence="6" id="KW-0017">Alkaloid metabolism</keyword>
<evidence type="ECO:0000256" key="7">
    <source>
        <dbReference type="ARBA" id="ARBA00022679"/>
    </source>
</evidence>
<evidence type="ECO:0000256" key="4">
    <source>
        <dbReference type="ARBA" id="ARBA00011245"/>
    </source>
</evidence>
<evidence type="ECO:0000256" key="1">
    <source>
        <dbReference type="ARBA" id="ARBA00004496"/>
    </source>
</evidence>
<dbReference type="GO" id="GO:0005737">
    <property type="term" value="C:cytoplasm"/>
    <property type="evidence" value="ECO:0007669"/>
    <property type="project" value="UniProtKB-SubCell"/>
</dbReference>